<keyword evidence="3" id="KW-1185">Reference proteome</keyword>
<gene>
    <name evidence="2" type="ORF">XINFAN_01227</name>
</gene>
<keyword evidence="1" id="KW-0732">Signal</keyword>
<accession>A0A3P5WS57</accession>
<reference evidence="2 3" key="1">
    <citation type="submission" date="2018-11" db="EMBL/GenBank/DDBJ databases">
        <authorList>
            <person name="Criscuolo A."/>
        </authorList>
    </citation>
    <scope>NUCLEOTIDE SEQUENCE [LARGE SCALE GENOMIC DNA]</scope>
    <source>
        <strain evidence="2">ACIP111625</strain>
    </source>
</reference>
<feature type="chain" id="PRO_5018044424" description="DUF2946 domain-containing protein" evidence="1">
    <location>
        <begin position="19"/>
        <end position="122"/>
    </location>
</feature>
<sequence>MRMRGLLRIRLFSLLVMAALTLSVSAAAWAHRAPSADEEALRAFFLSGGSYGDLCGGEDHAGPGGDDCPLCRLHDGTLLPGAPQAPAEAAQGPGVPLVPPIWTAPFLAVTGPAHGARAPPSV</sequence>
<dbReference type="EMBL" id="UXAW01000051">
    <property type="protein sequence ID" value="VDC24528.1"/>
    <property type="molecule type" value="Genomic_DNA"/>
</dbReference>
<proteinExistence type="predicted"/>
<dbReference type="InterPro" id="IPR021333">
    <property type="entry name" value="DUF2946"/>
</dbReference>
<evidence type="ECO:0000313" key="2">
    <source>
        <dbReference type="EMBL" id="VDC24528.1"/>
    </source>
</evidence>
<organism evidence="2 3">
    <name type="scientific">Pseudogemmobacter humi</name>
    <dbReference type="NCBI Taxonomy" id="2483812"/>
    <lineage>
        <taxon>Bacteria</taxon>
        <taxon>Pseudomonadati</taxon>
        <taxon>Pseudomonadota</taxon>
        <taxon>Alphaproteobacteria</taxon>
        <taxon>Rhodobacterales</taxon>
        <taxon>Paracoccaceae</taxon>
        <taxon>Pseudogemmobacter</taxon>
    </lineage>
</organism>
<feature type="signal peptide" evidence="1">
    <location>
        <begin position="1"/>
        <end position="18"/>
    </location>
</feature>
<dbReference type="AlphaFoldDB" id="A0A3P5WS57"/>
<dbReference type="Proteomes" id="UP000277498">
    <property type="component" value="Unassembled WGS sequence"/>
</dbReference>
<evidence type="ECO:0008006" key="4">
    <source>
        <dbReference type="Google" id="ProtNLM"/>
    </source>
</evidence>
<evidence type="ECO:0000313" key="3">
    <source>
        <dbReference type="Proteomes" id="UP000277498"/>
    </source>
</evidence>
<dbReference type="Pfam" id="PF11162">
    <property type="entry name" value="DUF2946"/>
    <property type="match status" value="1"/>
</dbReference>
<evidence type="ECO:0000256" key="1">
    <source>
        <dbReference type="SAM" id="SignalP"/>
    </source>
</evidence>
<name>A0A3P5WS57_9RHOB</name>
<protein>
    <recommendedName>
        <fullName evidence="4">DUF2946 domain-containing protein</fullName>
    </recommendedName>
</protein>